<reference evidence="5" key="1">
    <citation type="submission" date="2025-08" db="UniProtKB">
        <authorList>
            <consortium name="RefSeq"/>
        </authorList>
    </citation>
    <scope>IDENTIFICATION</scope>
</reference>
<feature type="domain" description="BROMI C-terminal Rab TBC-like" evidence="3">
    <location>
        <begin position="800"/>
        <end position="1211"/>
    </location>
</feature>
<dbReference type="RefSeq" id="XP_065649546.1">
    <property type="nucleotide sequence ID" value="XM_065793474.1"/>
</dbReference>
<organism evidence="4 5">
    <name type="scientific">Hydra vulgaris</name>
    <name type="common">Hydra</name>
    <name type="synonym">Hydra attenuata</name>
    <dbReference type="NCBI Taxonomy" id="6087"/>
    <lineage>
        <taxon>Eukaryota</taxon>
        <taxon>Metazoa</taxon>
        <taxon>Cnidaria</taxon>
        <taxon>Hydrozoa</taxon>
        <taxon>Hydroidolina</taxon>
        <taxon>Anthoathecata</taxon>
        <taxon>Aplanulata</taxon>
        <taxon>Hydridae</taxon>
        <taxon>Hydra</taxon>
    </lineage>
</organism>
<dbReference type="InterPro" id="IPR055392">
    <property type="entry name" value="BROMI_C"/>
</dbReference>
<proteinExistence type="predicted"/>
<dbReference type="Pfam" id="PF23431">
    <property type="entry name" value="BROMI_N"/>
    <property type="match status" value="1"/>
</dbReference>
<feature type="domain" description="BROMI middle region" evidence="1">
    <location>
        <begin position="171"/>
        <end position="550"/>
    </location>
</feature>
<evidence type="ECO:0000259" key="2">
    <source>
        <dbReference type="Pfam" id="PF23431"/>
    </source>
</evidence>
<accession>A0ABM4BKG5</accession>
<evidence type="ECO:0000259" key="3">
    <source>
        <dbReference type="Pfam" id="PF23440"/>
    </source>
</evidence>
<dbReference type="InterPro" id="IPR032735">
    <property type="entry name" value="BROMI_M"/>
</dbReference>
<feature type="domain" description="BROMI middle region" evidence="1">
    <location>
        <begin position="626"/>
        <end position="751"/>
    </location>
</feature>
<dbReference type="InterPro" id="IPR055391">
    <property type="entry name" value="BROMI_N"/>
</dbReference>
<keyword evidence="4" id="KW-1185">Reference proteome</keyword>
<evidence type="ECO:0000313" key="4">
    <source>
        <dbReference type="Proteomes" id="UP001652625"/>
    </source>
</evidence>
<name>A0ABM4BKG5_HYDVU</name>
<dbReference type="Proteomes" id="UP001652625">
    <property type="component" value="Chromosome 03"/>
</dbReference>
<dbReference type="GeneID" id="105847185"/>
<evidence type="ECO:0000313" key="5">
    <source>
        <dbReference type="RefSeq" id="XP_065649546.1"/>
    </source>
</evidence>
<dbReference type="Pfam" id="PF14961">
    <property type="entry name" value="BROMI"/>
    <property type="match status" value="2"/>
</dbReference>
<gene>
    <name evidence="5" type="primary">LOC105847185</name>
</gene>
<protein>
    <submittedName>
        <fullName evidence="5">Protein broad-minded isoform X2</fullName>
    </submittedName>
</protein>
<evidence type="ECO:0000259" key="1">
    <source>
        <dbReference type="Pfam" id="PF14961"/>
    </source>
</evidence>
<dbReference type="Pfam" id="PF23440">
    <property type="entry name" value="BROMI_C"/>
    <property type="match status" value="1"/>
</dbReference>
<sequence length="1213" mass="140239">MANETDSYDENEELWFLNLQEFLDDADMMINLKSPDAESIPTFLKNLESFDSTFHQHSIVQQIRNKLEVELSPIIDQCIEESIIVESDLLSPQIDTFVMNSQKFANVSQHIIDSVSEAAKHLKEIFKSDTFVFFSNSDGNKSGENIFYCDDSVCSTVDGSDYMFMSARHYKALSHEIEPSNSLHMRLQALTMLNQVPQVDLVSSESWSLTKERLVSGLCDENEDIVIEVLKLISKLFFSGSSRVVNEFLFILIQNLIEYFNDNTSHMISIETGLDLGDKRNILLLRKFRLLNQIIIELPVHWLRYSETVIENIGEMLVELLSITPTPITETFGKYLMTPLHFFSLLDPQATWYQNWMHSFYGRSNLLNSIRSNIKFVKNILSNFLITAKNFNNIKEIFQENEEYINYDNGDIHYTYFIHIVHIMTTLLFYKEGTLMFNFESNNGFVVSINELVEKFIKVLKIVSNATVSIEAGFNPSTMLVNLIKNLSCNESSSCKRIICNQGVCDLVFEPILNIKPDISRNLFCALAEIIIVIAECDSGRKIILKMNNVIVPRLIALIDRFKLPQDSKAFMLLLRLISKIFNTLDGIFSISDSLFFVELYNNFLKRQAHSNEKDSIVKYTKLSKEELKLAQCLLSFSITPKGFNCLESSGALGTIFFIEEPYREKYLFSSFVNFVVASHGGVVALKEGGFFTSLLHNTWFHLEGCSNDYTKTIMSDISEDLSDKTSNEFYNSIVMLFSSFPAVKYLLIDEYNERSNLKKMESFQDLITCTIIHEEQSLLLHFEQTHFFILNIIAAIITCLDSMIHIEIKFDLCKKLLYLQEQCKYDEEYIIDQCLLKRNEVLVRLLLLGGESERLIPPDTIEKDDDGFCLPIFSQLPLPEIYELSSHIILSNRTNKRPLSSFLSEFKGYDFSSNELSNIYEKAVDVFFSEITLGDIQENLELGSFLTLVVNIQERDLLCCMPEGESANMDTIIKLKAEDNYAIDLIANYGFRLRLLTSKSEAVSDLNELLCRATKLLYAESSNDQRFCGFDWFTSIIFLIFRGDIDAAWKFLKTFFYLKSSSYVWMKRLDGKPLKEKFNLHPVYTKICHYIEMLLEKELPYVYSAFFMADYPVSSVCLLWFRQNFLNYLDWPEIVCYITGSIVMKLDYPIYFCLAIFNHLQPDIILHRQTGNLVKYLRSCTLSKFRVANYIDFIKSLSKRYSFFILKDLSDL</sequence>
<feature type="domain" description="BROMI N-terminal" evidence="2">
    <location>
        <begin position="34"/>
        <end position="129"/>
    </location>
</feature>